<proteinExistence type="predicted"/>
<gene>
    <name evidence="2" type="ORF">HDF17_002999</name>
</gene>
<feature type="chain" id="PRO_5031491656" evidence="1">
    <location>
        <begin position="21"/>
        <end position="178"/>
    </location>
</feature>
<keyword evidence="3" id="KW-1185">Reference proteome</keyword>
<reference evidence="2 3" key="1">
    <citation type="submission" date="2020-07" db="EMBL/GenBank/DDBJ databases">
        <title>Genomic Encyclopedia of Type Strains, Phase IV (KMG-V): Genome sequencing to study the core and pangenomes of soil and plant-associated prokaryotes.</title>
        <authorList>
            <person name="Whitman W."/>
        </authorList>
    </citation>
    <scope>NUCLEOTIDE SEQUENCE [LARGE SCALE GENOMIC DNA]</scope>
    <source>
        <strain evidence="2 3">X4EP2</strain>
    </source>
</reference>
<dbReference type="RefSeq" id="WP_179492232.1">
    <property type="nucleotide sequence ID" value="NZ_JACCCW010000002.1"/>
</dbReference>
<sequence>MRRRLILALLLLTIAPHLHAQRESSAMSDAEVEQLRDSAYVANDRVLVFIKFLDERSQSIQTLTTGPRKPGREADIHDMLQQFTSIADELNDNLDEYGPAHRDMRKALPKLLSATERWATILKSPADNETYNVSRKLALESVRDLREAASQLIEDQRTWFVTHPPPKESKGEPLTIPR</sequence>
<feature type="signal peptide" evidence="1">
    <location>
        <begin position="1"/>
        <end position="20"/>
    </location>
</feature>
<organism evidence="2 3">
    <name type="scientific">Granulicella arctica</name>
    <dbReference type="NCBI Taxonomy" id="940613"/>
    <lineage>
        <taxon>Bacteria</taxon>
        <taxon>Pseudomonadati</taxon>
        <taxon>Acidobacteriota</taxon>
        <taxon>Terriglobia</taxon>
        <taxon>Terriglobales</taxon>
        <taxon>Acidobacteriaceae</taxon>
        <taxon>Granulicella</taxon>
    </lineage>
</organism>
<evidence type="ECO:0000313" key="3">
    <source>
        <dbReference type="Proteomes" id="UP000589520"/>
    </source>
</evidence>
<comment type="caution">
    <text evidence="2">The sequence shown here is derived from an EMBL/GenBank/DDBJ whole genome shotgun (WGS) entry which is preliminary data.</text>
</comment>
<dbReference type="AlphaFoldDB" id="A0A7Y9THL6"/>
<name>A0A7Y9THL6_9BACT</name>
<dbReference type="Proteomes" id="UP000589520">
    <property type="component" value="Unassembled WGS sequence"/>
</dbReference>
<protein>
    <submittedName>
        <fullName evidence="2">Uncharacterized protein</fullName>
    </submittedName>
</protein>
<evidence type="ECO:0000256" key="1">
    <source>
        <dbReference type="SAM" id="SignalP"/>
    </source>
</evidence>
<accession>A0A7Y9THL6</accession>
<evidence type="ECO:0000313" key="2">
    <source>
        <dbReference type="EMBL" id="NYF80679.1"/>
    </source>
</evidence>
<dbReference type="EMBL" id="JACCCW010000002">
    <property type="protein sequence ID" value="NYF80679.1"/>
    <property type="molecule type" value="Genomic_DNA"/>
</dbReference>
<keyword evidence="1" id="KW-0732">Signal</keyword>